<dbReference type="Proteomes" id="UP001222325">
    <property type="component" value="Unassembled WGS sequence"/>
</dbReference>
<organism evidence="2 3">
    <name type="scientific">Mycena belliarum</name>
    <dbReference type="NCBI Taxonomy" id="1033014"/>
    <lineage>
        <taxon>Eukaryota</taxon>
        <taxon>Fungi</taxon>
        <taxon>Dikarya</taxon>
        <taxon>Basidiomycota</taxon>
        <taxon>Agaricomycotina</taxon>
        <taxon>Agaricomycetes</taxon>
        <taxon>Agaricomycetidae</taxon>
        <taxon>Agaricales</taxon>
        <taxon>Marasmiineae</taxon>
        <taxon>Mycenaceae</taxon>
        <taxon>Mycena</taxon>
    </lineage>
</organism>
<sequence>MIIHSRIWKLATSLLALLPTALALVGSGWSLSNVPANGLRDVTFPITIVEADHFAGYYFAQQFNFAGVSDVGYTGIQPRPDSGGKVVLHGVFSSFVPGTTTNDKNCSPGADGGPGVSCSVEWNGVFNRTYDYEVKTTRNRVWVGTAIDTVSGARVQIGSWTLPTGSGGILGSQVGFVEWYPWNVVVPPNHCANLPYQKTIFGVPHTTHAGSIGTQSLSYEYGDCVGQVAFHTEQVVSGVENNCGFRGATGSGKGVRTLY</sequence>
<name>A0AAD6UJ11_9AGAR</name>
<dbReference type="EMBL" id="JARJCN010000001">
    <property type="protein sequence ID" value="KAJ7104375.1"/>
    <property type="molecule type" value="Genomic_DNA"/>
</dbReference>
<comment type="caution">
    <text evidence="2">The sequence shown here is derived from an EMBL/GenBank/DDBJ whole genome shotgun (WGS) entry which is preliminary data.</text>
</comment>
<gene>
    <name evidence="2" type="ORF">B0H15DRAFT_766301</name>
</gene>
<evidence type="ECO:0008006" key="4">
    <source>
        <dbReference type="Google" id="ProtNLM"/>
    </source>
</evidence>
<protein>
    <recommendedName>
        <fullName evidence="4">Secreted protein</fullName>
    </recommendedName>
</protein>
<keyword evidence="1" id="KW-0732">Signal</keyword>
<dbReference type="AlphaFoldDB" id="A0AAD6UJ11"/>
<keyword evidence="3" id="KW-1185">Reference proteome</keyword>
<proteinExistence type="predicted"/>
<feature type="chain" id="PRO_5041978052" description="Secreted protein" evidence="1">
    <location>
        <begin position="24"/>
        <end position="259"/>
    </location>
</feature>
<accession>A0AAD6UJ11</accession>
<evidence type="ECO:0000313" key="3">
    <source>
        <dbReference type="Proteomes" id="UP001222325"/>
    </source>
</evidence>
<evidence type="ECO:0000313" key="2">
    <source>
        <dbReference type="EMBL" id="KAJ7104375.1"/>
    </source>
</evidence>
<reference evidence="2" key="1">
    <citation type="submission" date="2023-03" db="EMBL/GenBank/DDBJ databases">
        <title>Massive genome expansion in bonnet fungi (Mycena s.s.) driven by repeated elements and novel gene families across ecological guilds.</title>
        <authorList>
            <consortium name="Lawrence Berkeley National Laboratory"/>
            <person name="Harder C.B."/>
            <person name="Miyauchi S."/>
            <person name="Viragh M."/>
            <person name="Kuo A."/>
            <person name="Thoen E."/>
            <person name="Andreopoulos B."/>
            <person name="Lu D."/>
            <person name="Skrede I."/>
            <person name="Drula E."/>
            <person name="Henrissat B."/>
            <person name="Morin E."/>
            <person name="Kohler A."/>
            <person name="Barry K."/>
            <person name="LaButti K."/>
            <person name="Morin E."/>
            <person name="Salamov A."/>
            <person name="Lipzen A."/>
            <person name="Mereny Z."/>
            <person name="Hegedus B."/>
            <person name="Baldrian P."/>
            <person name="Stursova M."/>
            <person name="Weitz H."/>
            <person name="Taylor A."/>
            <person name="Grigoriev I.V."/>
            <person name="Nagy L.G."/>
            <person name="Martin F."/>
            <person name="Kauserud H."/>
        </authorList>
    </citation>
    <scope>NUCLEOTIDE SEQUENCE</scope>
    <source>
        <strain evidence="2">CBHHK173m</strain>
    </source>
</reference>
<evidence type="ECO:0000256" key="1">
    <source>
        <dbReference type="SAM" id="SignalP"/>
    </source>
</evidence>
<feature type="signal peptide" evidence="1">
    <location>
        <begin position="1"/>
        <end position="23"/>
    </location>
</feature>